<gene>
    <name evidence="1" type="ORF">FHS77_002638</name>
</gene>
<name>A0A841LZ04_9HYPH</name>
<sequence>MSGIALKPIIRIDASDEKSNAERIGRGKIQLLEHIKETGSISSAGRAMNMSYRRAWMLVNAMNTMFSQSVVDSQRGGKHGGGAIVTPFGEELIKHFRTMERLTAAAIEPQMQWLREHLNETLEPPKD</sequence>
<dbReference type="SUPFAM" id="SSF46785">
    <property type="entry name" value="Winged helix' DNA-binding domain"/>
    <property type="match status" value="1"/>
</dbReference>
<protein>
    <submittedName>
        <fullName evidence="1">Molybdate transport system regulatory protein</fullName>
    </submittedName>
</protein>
<dbReference type="AlphaFoldDB" id="A0A841LZ04"/>
<dbReference type="RefSeq" id="WP_184224024.1">
    <property type="nucleotide sequence ID" value="NZ_JACIIU010000016.1"/>
</dbReference>
<dbReference type="PANTHER" id="PTHR30432">
    <property type="entry name" value="TRANSCRIPTIONAL REGULATOR MODE"/>
    <property type="match status" value="1"/>
</dbReference>
<dbReference type="PANTHER" id="PTHR30432:SF1">
    <property type="entry name" value="DNA-BINDING TRANSCRIPTIONAL DUAL REGULATOR MODE"/>
    <property type="match status" value="1"/>
</dbReference>
<evidence type="ECO:0000313" key="1">
    <source>
        <dbReference type="EMBL" id="MBB6262070.1"/>
    </source>
</evidence>
<proteinExistence type="predicted"/>
<dbReference type="Proteomes" id="UP000555393">
    <property type="component" value="Unassembled WGS sequence"/>
</dbReference>
<dbReference type="Gene3D" id="1.10.10.10">
    <property type="entry name" value="Winged helix-like DNA-binding domain superfamily/Winged helix DNA-binding domain"/>
    <property type="match status" value="1"/>
</dbReference>
<evidence type="ECO:0000313" key="2">
    <source>
        <dbReference type="Proteomes" id="UP000555393"/>
    </source>
</evidence>
<reference evidence="1 2" key="1">
    <citation type="submission" date="2020-08" db="EMBL/GenBank/DDBJ databases">
        <title>Genomic Encyclopedia of Type Strains, Phase IV (KMG-IV): sequencing the most valuable type-strain genomes for metagenomic binning, comparative biology and taxonomic classification.</title>
        <authorList>
            <person name="Goeker M."/>
        </authorList>
    </citation>
    <scope>NUCLEOTIDE SEQUENCE [LARGE SCALE GENOMIC DNA]</scope>
    <source>
        <strain evidence="1 2">DSM 22336</strain>
    </source>
</reference>
<dbReference type="EMBL" id="JACIIU010000016">
    <property type="protein sequence ID" value="MBB6262070.1"/>
    <property type="molecule type" value="Genomic_DNA"/>
</dbReference>
<keyword evidence="2" id="KW-1185">Reference proteome</keyword>
<dbReference type="InterPro" id="IPR036390">
    <property type="entry name" value="WH_DNA-bd_sf"/>
</dbReference>
<organism evidence="1 2">
    <name type="scientific">Paenochrobactrum gallinarii</name>
    <dbReference type="NCBI Taxonomy" id="643673"/>
    <lineage>
        <taxon>Bacteria</taxon>
        <taxon>Pseudomonadati</taxon>
        <taxon>Pseudomonadota</taxon>
        <taxon>Alphaproteobacteria</taxon>
        <taxon>Hyphomicrobiales</taxon>
        <taxon>Brucellaceae</taxon>
        <taxon>Paenochrobactrum</taxon>
    </lineage>
</organism>
<dbReference type="InterPro" id="IPR051815">
    <property type="entry name" value="Molybdate_resp_trans_reg"/>
</dbReference>
<comment type="caution">
    <text evidence="1">The sequence shown here is derived from an EMBL/GenBank/DDBJ whole genome shotgun (WGS) entry which is preliminary data.</text>
</comment>
<accession>A0A841LZ04</accession>
<dbReference type="InterPro" id="IPR036388">
    <property type="entry name" value="WH-like_DNA-bd_sf"/>
</dbReference>